<dbReference type="InterPro" id="IPR029063">
    <property type="entry name" value="SAM-dependent_MTases_sf"/>
</dbReference>
<dbReference type="PATRIC" id="fig|523850.10.peg.436"/>
<dbReference type="AlphaFoldDB" id="B6YTN2"/>
<evidence type="ECO:0000256" key="1">
    <source>
        <dbReference type="ARBA" id="ARBA00007494"/>
    </source>
</evidence>
<dbReference type="PROSITE" id="PS51686">
    <property type="entry name" value="SAM_MT_RSMB_NOP"/>
    <property type="match status" value="1"/>
</dbReference>
<dbReference type="InterPro" id="IPR001678">
    <property type="entry name" value="MeTrfase_RsmB-F_NOP2_dom"/>
</dbReference>
<dbReference type="SUPFAM" id="SSF53335">
    <property type="entry name" value="S-adenosyl-L-methionine-dependent methyltransferases"/>
    <property type="match status" value="1"/>
</dbReference>
<gene>
    <name evidence="10" type="ordered locus">TON_0434</name>
</gene>
<dbReference type="GO" id="GO:0016428">
    <property type="term" value="F:tRNA (cytidine-5-)-methyltransferase activity"/>
    <property type="evidence" value="ECO:0007669"/>
    <property type="project" value="TreeGrafter"/>
</dbReference>
<evidence type="ECO:0000313" key="11">
    <source>
        <dbReference type="Proteomes" id="UP000002727"/>
    </source>
</evidence>
<evidence type="ECO:0000313" key="10">
    <source>
        <dbReference type="EMBL" id="ACJ15919.1"/>
    </source>
</evidence>
<dbReference type="eggNOG" id="arCOG00973">
    <property type="taxonomic scope" value="Archaea"/>
</dbReference>
<dbReference type="KEGG" id="ton:TON_0434"/>
<feature type="active site" description="Nucleophile" evidence="7">
    <location>
        <position position="303"/>
    </location>
</feature>
<dbReference type="Pfam" id="PF01189">
    <property type="entry name" value="Methyltr_RsmB-F"/>
    <property type="match status" value="1"/>
</dbReference>
<dbReference type="PRINTS" id="PR02008">
    <property type="entry name" value="RCMTFAMILY"/>
</dbReference>
<keyword evidence="5 7" id="KW-0949">S-adenosyl-L-methionine</keyword>
<sequence>MRLLTTSSTARTASSSTRPRTGSTPRRRLWLWLWVELRSELSFPYYLRKRAKSLKFSAQTLFMLERLFSLGYSKTFAERYYQLWGERALAIAEAMEKPLPRCFRVNTLRVEIPTLTKLLNKKGFQFRRVPWAREGFCLTREPFSITSTPEYLSGLLYIQEASSMYPPVALDPKPGEIVADMAAAPGGKTSYLAQLMKNEGIIYAFDVGEERLKETRLNLSRLGITNTILIHKSSLHMGELGIEFDKILLDAPCTGSGTIHKNPERKSNRTMEDIKFCQGLQMQMIKVALENLKPGGILVYSTCSLEPEENEFVIQWTLDSFDVELLPLRYGEPALIKPFGVKLSGEIKKARRFYPDRHGTSGFFVAKLRKL</sequence>
<dbReference type="NCBIfam" id="TIGR00446">
    <property type="entry name" value="nop2p"/>
    <property type="match status" value="1"/>
</dbReference>
<dbReference type="GO" id="GO:0003723">
    <property type="term" value="F:RNA binding"/>
    <property type="evidence" value="ECO:0007669"/>
    <property type="project" value="UniProtKB-UniRule"/>
</dbReference>
<dbReference type="Pfam" id="PF17125">
    <property type="entry name" value="Methyltr_RsmF_N"/>
    <property type="match status" value="1"/>
</dbReference>
<comment type="caution">
    <text evidence="7">Lacks conserved residue(s) required for the propagation of feature annotation.</text>
</comment>
<dbReference type="PANTHER" id="PTHR22807:SF74">
    <property type="entry name" value="TRNA (CYTOSINE(48)-C(5))-METHYLTRANSFERASE"/>
    <property type="match status" value="1"/>
</dbReference>
<dbReference type="EMBL" id="CP000855">
    <property type="protein sequence ID" value="ACJ15919.1"/>
    <property type="molecule type" value="Genomic_DNA"/>
</dbReference>
<evidence type="ECO:0000256" key="6">
    <source>
        <dbReference type="ARBA" id="ARBA00022884"/>
    </source>
</evidence>
<keyword evidence="11" id="KW-1185">Reference proteome</keyword>
<feature type="binding site" evidence="7">
    <location>
        <position position="250"/>
    </location>
    <ligand>
        <name>S-adenosyl-L-methionine</name>
        <dbReference type="ChEBI" id="CHEBI:59789"/>
    </ligand>
</feature>
<keyword evidence="3 7" id="KW-0489">Methyltransferase</keyword>
<dbReference type="InterPro" id="IPR049560">
    <property type="entry name" value="MeTrfase_RsmB-F_NOP2_cat"/>
</dbReference>
<dbReference type="Proteomes" id="UP000002727">
    <property type="component" value="Chromosome"/>
</dbReference>
<dbReference type="HOGENOM" id="CLU_005316_7_0_2"/>
<comment type="similarity">
    <text evidence="1 7">Belongs to the class I-like SAM-binding methyltransferase superfamily. RsmB/NOP family.</text>
</comment>
<dbReference type="InterPro" id="IPR031341">
    <property type="entry name" value="Methyltr_RsmF_N"/>
</dbReference>
<accession>B6YTN2</accession>
<evidence type="ECO:0000256" key="2">
    <source>
        <dbReference type="ARBA" id="ARBA00022490"/>
    </source>
</evidence>
<dbReference type="InterPro" id="IPR011023">
    <property type="entry name" value="Nop2p"/>
</dbReference>
<protein>
    <submittedName>
        <fullName evidence="10">tRNA/rRNA cytosine-C5-methylase</fullName>
    </submittedName>
</protein>
<reference evidence="10 11" key="1">
    <citation type="journal article" date="2008" name="J. Bacteriol.">
        <title>The complete genome sequence of Thermococcus onnurineus NA1 reveals a mixed heterotrophic and carboxydotrophic metabolism.</title>
        <authorList>
            <person name="Lee H.S."/>
            <person name="Kang S.G."/>
            <person name="Bae S.S."/>
            <person name="Lim J.K."/>
            <person name="Cho Y."/>
            <person name="Kim Y.J."/>
            <person name="Jeon J.H."/>
            <person name="Cha S.S."/>
            <person name="Kwon K.K."/>
            <person name="Kim H.T."/>
            <person name="Park C.J."/>
            <person name="Lee H.W."/>
            <person name="Kim S.I."/>
            <person name="Chun J."/>
            <person name="Colwell R.R."/>
            <person name="Kim S.J."/>
            <person name="Lee J.H."/>
        </authorList>
    </citation>
    <scope>NUCLEOTIDE SEQUENCE [LARGE SCALE GENOMIC DNA]</scope>
    <source>
        <strain evidence="10 11">NA1</strain>
    </source>
</reference>
<dbReference type="PANTHER" id="PTHR22807">
    <property type="entry name" value="NOP2 YEAST -RELATED NOL1/NOP2/FMU SUN DOMAIN-CONTAINING"/>
    <property type="match status" value="1"/>
</dbReference>
<dbReference type="PROSITE" id="PS01153">
    <property type="entry name" value="NOL1_NOP2_SUN"/>
    <property type="match status" value="1"/>
</dbReference>
<dbReference type="STRING" id="523850.TON_0434"/>
<name>B6YTN2_THEON</name>
<evidence type="ECO:0000256" key="8">
    <source>
        <dbReference type="SAM" id="MobiDB-lite"/>
    </source>
</evidence>
<dbReference type="Gene3D" id="3.40.50.150">
    <property type="entry name" value="Vaccinia Virus protein VP39"/>
    <property type="match status" value="1"/>
</dbReference>
<evidence type="ECO:0000256" key="5">
    <source>
        <dbReference type="ARBA" id="ARBA00022691"/>
    </source>
</evidence>
<keyword evidence="4 7" id="KW-0808">Transferase</keyword>
<feature type="domain" description="SAM-dependent MTase RsmB/NOP-type" evidence="9">
    <location>
        <begin position="91"/>
        <end position="371"/>
    </location>
</feature>
<evidence type="ECO:0000256" key="7">
    <source>
        <dbReference type="PROSITE-ProRule" id="PRU01023"/>
    </source>
</evidence>
<proteinExistence type="inferred from homology"/>
<evidence type="ECO:0000259" key="9">
    <source>
        <dbReference type="PROSITE" id="PS51686"/>
    </source>
</evidence>
<evidence type="ECO:0000256" key="3">
    <source>
        <dbReference type="ARBA" id="ARBA00022603"/>
    </source>
</evidence>
<keyword evidence="2" id="KW-0963">Cytoplasm</keyword>
<dbReference type="Gene3D" id="3.30.70.1170">
    <property type="entry name" value="Sun protein, domain 3"/>
    <property type="match status" value="1"/>
</dbReference>
<dbReference type="InterPro" id="IPR018314">
    <property type="entry name" value="RsmB/NOL1/NOP2-like_CS"/>
</dbReference>
<feature type="binding site" evidence="7">
    <location>
        <begin position="182"/>
        <end position="188"/>
    </location>
    <ligand>
        <name>S-adenosyl-L-methionine</name>
        <dbReference type="ChEBI" id="CHEBI:59789"/>
    </ligand>
</feature>
<feature type="binding site" evidence="7">
    <location>
        <position position="206"/>
    </location>
    <ligand>
        <name>S-adenosyl-L-methionine</name>
        <dbReference type="ChEBI" id="CHEBI:59789"/>
    </ligand>
</feature>
<evidence type="ECO:0000256" key="4">
    <source>
        <dbReference type="ARBA" id="ARBA00022679"/>
    </source>
</evidence>
<dbReference type="GO" id="GO:0030488">
    <property type="term" value="P:tRNA methylation"/>
    <property type="evidence" value="ECO:0007669"/>
    <property type="project" value="TreeGrafter"/>
</dbReference>
<dbReference type="InterPro" id="IPR023267">
    <property type="entry name" value="RCMT"/>
</dbReference>
<feature type="region of interest" description="Disordered" evidence="8">
    <location>
        <begin position="1"/>
        <end position="23"/>
    </location>
</feature>
<keyword evidence="6 7" id="KW-0694">RNA-binding</keyword>
<organism evidence="10 11">
    <name type="scientific">Thermococcus onnurineus (strain NA1)</name>
    <dbReference type="NCBI Taxonomy" id="523850"/>
    <lineage>
        <taxon>Archaea</taxon>
        <taxon>Methanobacteriati</taxon>
        <taxon>Methanobacteriota</taxon>
        <taxon>Thermococci</taxon>
        <taxon>Thermococcales</taxon>
        <taxon>Thermococcaceae</taxon>
        <taxon>Thermococcus</taxon>
    </lineage>
</organism>
<dbReference type="CDD" id="cd02440">
    <property type="entry name" value="AdoMet_MTases"/>
    <property type="match status" value="1"/>
</dbReference>